<accession>A0A370PG08</accession>
<dbReference type="InterPro" id="IPR002042">
    <property type="entry name" value="Uricase"/>
</dbReference>
<dbReference type="EMBL" id="KZ851856">
    <property type="protein sequence ID" value="RDK41120.1"/>
    <property type="molecule type" value="Genomic_DNA"/>
</dbReference>
<dbReference type="AlphaFoldDB" id="A0A370PG08"/>
<dbReference type="Pfam" id="PF01014">
    <property type="entry name" value="Uricase"/>
    <property type="match status" value="1"/>
</dbReference>
<dbReference type="PANTHER" id="PTHR42874:SF1">
    <property type="entry name" value="URICASE"/>
    <property type="match status" value="1"/>
</dbReference>
<evidence type="ECO:0000256" key="4">
    <source>
        <dbReference type="ARBA" id="ARBA00022631"/>
    </source>
</evidence>
<name>A0A370PG08_ASPPH</name>
<protein>
    <recommendedName>
        <fullName evidence="3">factor independent urate hydroxylase</fullName>
        <ecNumber evidence="3">1.7.3.3</ecNumber>
    </recommendedName>
    <alternativeName>
        <fullName evidence="6">Urate oxidase</fullName>
    </alternativeName>
</protein>
<evidence type="ECO:0000256" key="1">
    <source>
        <dbReference type="ARBA" id="ARBA00004831"/>
    </source>
</evidence>
<dbReference type="Proteomes" id="UP000254937">
    <property type="component" value="Unassembled WGS sequence"/>
</dbReference>
<dbReference type="EC" id="1.7.3.3" evidence="3"/>
<evidence type="ECO:0000313" key="8">
    <source>
        <dbReference type="Proteomes" id="UP000254937"/>
    </source>
</evidence>
<dbReference type="PANTHER" id="PTHR42874">
    <property type="entry name" value="URICASE"/>
    <property type="match status" value="1"/>
</dbReference>
<sequence length="210" mass="24331">MRDKKTKPAIIHYTKEDNSVLITTDAIKNTCYIITKHNPVHPSKLYSSILGKYFITQYNHIYTAHNYIKDKYIILPEIWDQILSSNMDIKWRWKHFQDVLEVEVNASYFTRAFASARDVLFKAFAEDNSISAQATLYKIAEKFLDFVPLAEAVEYSWPNKHYVEIDLSWHKGIHNTDKDADVYLPQSAPNGLIKGNLTRSTLDKGRSAKL</sequence>
<dbReference type="Gene3D" id="3.10.270.10">
    <property type="entry name" value="Urate Oxidase"/>
    <property type="match status" value="2"/>
</dbReference>
<dbReference type="GO" id="GO:0019628">
    <property type="term" value="P:urate catabolic process"/>
    <property type="evidence" value="ECO:0007669"/>
    <property type="project" value="UniProtKB-UniPathway"/>
</dbReference>
<proteinExistence type="inferred from homology"/>
<keyword evidence="4" id="KW-0659">Purine metabolism</keyword>
<evidence type="ECO:0000256" key="5">
    <source>
        <dbReference type="ARBA" id="ARBA00023002"/>
    </source>
</evidence>
<dbReference type="UniPathway" id="UPA00394">
    <property type="reaction ID" value="UER00650"/>
</dbReference>
<evidence type="ECO:0000256" key="3">
    <source>
        <dbReference type="ARBA" id="ARBA00012598"/>
    </source>
</evidence>
<dbReference type="SUPFAM" id="SSF55620">
    <property type="entry name" value="Tetrahydrobiopterin biosynthesis enzymes-like"/>
    <property type="match status" value="2"/>
</dbReference>
<organism evidence="7 8">
    <name type="scientific">Aspergillus phoenicis ATCC 13157</name>
    <dbReference type="NCBI Taxonomy" id="1353007"/>
    <lineage>
        <taxon>Eukaryota</taxon>
        <taxon>Fungi</taxon>
        <taxon>Dikarya</taxon>
        <taxon>Ascomycota</taxon>
        <taxon>Pezizomycotina</taxon>
        <taxon>Eurotiomycetes</taxon>
        <taxon>Eurotiomycetidae</taxon>
        <taxon>Eurotiales</taxon>
        <taxon>Aspergillaceae</taxon>
        <taxon>Aspergillus</taxon>
    </lineage>
</organism>
<gene>
    <name evidence="7" type="ORF">M752DRAFT_284609</name>
</gene>
<dbReference type="GO" id="GO:0005777">
    <property type="term" value="C:peroxisome"/>
    <property type="evidence" value="ECO:0007669"/>
    <property type="project" value="TreeGrafter"/>
</dbReference>
<comment type="pathway">
    <text evidence="1">Purine metabolism; urate degradation; (S)-allantoin from urate: step 1/3.</text>
</comment>
<evidence type="ECO:0000256" key="6">
    <source>
        <dbReference type="ARBA" id="ARBA00031317"/>
    </source>
</evidence>
<dbReference type="GO" id="GO:0006145">
    <property type="term" value="P:purine nucleobase catabolic process"/>
    <property type="evidence" value="ECO:0007669"/>
    <property type="project" value="TreeGrafter"/>
</dbReference>
<evidence type="ECO:0000256" key="2">
    <source>
        <dbReference type="ARBA" id="ARBA00009760"/>
    </source>
</evidence>
<comment type="similarity">
    <text evidence="2">Belongs to the uricase family.</text>
</comment>
<keyword evidence="5" id="KW-0560">Oxidoreductase</keyword>
<evidence type="ECO:0000313" key="7">
    <source>
        <dbReference type="EMBL" id="RDK41120.1"/>
    </source>
</evidence>
<reference evidence="7 8" key="1">
    <citation type="submission" date="2018-07" db="EMBL/GenBank/DDBJ databases">
        <title>Section-level genome sequencing of Aspergillus section Nigri to investigate inter- and intra-species variation.</title>
        <authorList>
            <consortium name="DOE Joint Genome Institute"/>
            <person name="Vesth T.C."/>
            <person name="Nybo J.L."/>
            <person name="Theobald S."/>
            <person name="Frisvad J.C."/>
            <person name="Larsen T.O."/>
            <person name="Nielsen K.F."/>
            <person name="Hoof J.B."/>
            <person name="Brandl J."/>
            <person name="Salamov A."/>
            <person name="Riley R."/>
            <person name="Gladden J.M."/>
            <person name="Phatale P."/>
            <person name="Nielsen M.T."/>
            <person name="Lyhne E.K."/>
            <person name="Kogle M.E."/>
            <person name="Strasser K."/>
            <person name="McDonnell E."/>
            <person name="Barry K."/>
            <person name="Clum A."/>
            <person name="Chen C."/>
            <person name="Nolan M."/>
            <person name="Sandor L."/>
            <person name="Kuo A."/>
            <person name="Lipzen A."/>
            <person name="Hainaut M."/>
            <person name="Drula E."/>
            <person name="Tsang A."/>
            <person name="Magnuson J.K."/>
            <person name="Henrissat B."/>
            <person name="Wiebenga A."/>
            <person name="Simmons B.A."/>
            <person name="Makela M.R."/>
            <person name="De vries R.P."/>
            <person name="Grigoriev I.V."/>
            <person name="Mortensen U.H."/>
            <person name="Baker S.E."/>
            <person name="Andersen M.R."/>
        </authorList>
    </citation>
    <scope>NUCLEOTIDE SEQUENCE [LARGE SCALE GENOMIC DNA]</scope>
    <source>
        <strain evidence="7 8">ATCC 13157</strain>
    </source>
</reference>
<keyword evidence="8" id="KW-1185">Reference proteome</keyword>
<dbReference type="GO" id="GO:0004846">
    <property type="term" value="F:urate oxidase activity"/>
    <property type="evidence" value="ECO:0007669"/>
    <property type="project" value="UniProtKB-EC"/>
</dbReference>